<feature type="transmembrane region" description="Helical" evidence="9">
    <location>
        <begin position="12"/>
        <end position="33"/>
    </location>
</feature>
<protein>
    <submittedName>
        <fullName evidence="11">TRAP-type mannitol/chloroaromatic compound transport system permease small subunit</fullName>
    </submittedName>
</protein>
<keyword evidence="2" id="KW-0813">Transport</keyword>
<evidence type="ECO:0000256" key="3">
    <source>
        <dbReference type="ARBA" id="ARBA00022475"/>
    </source>
</evidence>
<dbReference type="Proteomes" id="UP000294506">
    <property type="component" value="Unassembled WGS sequence"/>
</dbReference>
<feature type="transmembrane region" description="Helical" evidence="9">
    <location>
        <begin position="45"/>
        <end position="69"/>
    </location>
</feature>
<keyword evidence="6 9" id="KW-1133">Transmembrane helix</keyword>
<feature type="domain" description="Tripartite ATP-independent periplasmic transporters DctQ component" evidence="10">
    <location>
        <begin position="27"/>
        <end position="151"/>
    </location>
</feature>
<reference evidence="11 12" key="1">
    <citation type="submission" date="2019-03" db="EMBL/GenBank/DDBJ databases">
        <title>Genomic Encyclopedia of Type Strains, Phase III (KMG-III): the genomes of soil and plant-associated and newly described type strains.</title>
        <authorList>
            <person name="Whitman W."/>
        </authorList>
    </citation>
    <scope>NUCLEOTIDE SEQUENCE [LARGE SCALE GENOMIC DNA]</scope>
    <source>
        <strain evidence="11 12">DSM 27373</strain>
    </source>
</reference>
<keyword evidence="7 9" id="KW-0472">Membrane</keyword>
<proteinExistence type="inferred from homology"/>
<evidence type="ECO:0000256" key="7">
    <source>
        <dbReference type="ARBA" id="ARBA00023136"/>
    </source>
</evidence>
<evidence type="ECO:0000256" key="4">
    <source>
        <dbReference type="ARBA" id="ARBA00022519"/>
    </source>
</evidence>
<keyword evidence="5 9" id="KW-0812">Transmembrane</keyword>
<dbReference type="PANTHER" id="PTHR35011">
    <property type="entry name" value="2,3-DIKETO-L-GULONATE TRAP TRANSPORTER SMALL PERMEASE PROTEIN YIAM"/>
    <property type="match status" value="1"/>
</dbReference>
<feature type="transmembrane region" description="Helical" evidence="9">
    <location>
        <begin position="135"/>
        <end position="152"/>
    </location>
</feature>
<accession>A0A4R7G8B8</accession>
<evidence type="ECO:0000256" key="2">
    <source>
        <dbReference type="ARBA" id="ARBA00022448"/>
    </source>
</evidence>
<evidence type="ECO:0000256" key="6">
    <source>
        <dbReference type="ARBA" id="ARBA00022989"/>
    </source>
</evidence>
<sequence>MSASLPRPARWVASAFSVIAGLCLLALVLLTVADVVSRNVQGRSILGTVEISTVLLVAVAFLGLGAAEITGKHVSVSLIEARLPRLGRLVFSVLRILLLAAVGSLLILGLTEVYLGAVQRGETTNGVLGLVTAPWKLILVISFLVFFVLALWREVHQFLVLRGARSVSGVTA</sequence>
<evidence type="ECO:0000256" key="9">
    <source>
        <dbReference type="SAM" id="Phobius"/>
    </source>
</evidence>
<dbReference type="AlphaFoldDB" id="A0A4R7G8B8"/>
<evidence type="ECO:0000259" key="10">
    <source>
        <dbReference type="Pfam" id="PF04290"/>
    </source>
</evidence>
<evidence type="ECO:0000313" key="11">
    <source>
        <dbReference type="EMBL" id="TDS87784.1"/>
    </source>
</evidence>
<dbReference type="EMBL" id="SOAN01000001">
    <property type="protein sequence ID" value="TDS87784.1"/>
    <property type="molecule type" value="Genomic_DNA"/>
</dbReference>
<dbReference type="InterPro" id="IPR055348">
    <property type="entry name" value="DctQ"/>
</dbReference>
<evidence type="ECO:0000256" key="8">
    <source>
        <dbReference type="ARBA" id="ARBA00038436"/>
    </source>
</evidence>
<keyword evidence="12" id="KW-1185">Reference proteome</keyword>
<dbReference type="InterPro" id="IPR007387">
    <property type="entry name" value="TRAP_DctQ"/>
</dbReference>
<name>A0A4R7G8B8_9MICC</name>
<keyword evidence="4" id="KW-0997">Cell inner membrane</keyword>
<evidence type="ECO:0000256" key="5">
    <source>
        <dbReference type="ARBA" id="ARBA00022692"/>
    </source>
</evidence>
<dbReference type="Pfam" id="PF04290">
    <property type="entry name" value="DctQ"/>
    <property type="match status" value="1"/>
</dbReference>
<feature type="transmembrane region" description="Helical" evidence="9">
    <location>
        <begin position="89"/>
        <end position="115"/>
    </location>
</feature>
<dbReference type="GO" id="GO:0022857">
    <property type="term" value="F:transmembrane transporter activity"/>
    <property type="evidence" value="ECO:0007669"/>
    <property type="project" value="TreeGrafter"/>
</dbReference>
<comment type="subcellular location">
    <subcellularLocation>
        <location evidence="1">Cell inner membrane</location>
        <topology evidence="1">Multi-pass membrane protein</topology>
    </subcellularLocation>
</comment>
<comment type="caution">
    <text evidence="11">The sequence shown here is derived from an EMBL/GenBank/DDBJ whole genome shotgun (WGS) entry which is preliminary data.</text>
</comment>
<comment type="similarity">
    <text evidence="8">Belongs to the TRAP transporter small permease family.</text>
</comment>
<dbReference type="GO" id="GO:0015740">
    <property type="term" value="P:C4-dicarboxylate transport"/>
    <property type="evidence" value="ECO:0007669"/>
    <property type="project" value="TreeGrafter"/>
</dbReference>
<gene>
    <name evidence="11" type="ORF">EV640_101580</name>
</gene>
<organism evidence="11 12">
    <name type="scientific">Nesterenkonia aurantiaca</name>
    <dbReference type="NCBI Taxonomy" id="1436010"/>
    <lineage>
        <taxon>Bacteria</taxon>
        <taxon>Bacillati</taxon>
        <taxon>Actinomycetota</taxon>
        <taxon>Actinomycetes</taxon>
        <taxon>Micrococcales</taxon>
        <taxon>Micrococcaceae</taxon>
        <taxon>Nesterenkonia</taxon>
    </lineage>
</organism>
<evidence type="ECO:0000313" key="12">
    <source>
        <dbReference type="Proteomes" id="UP000294506"/>
    </source>
</evidence>
<dbReference type="GO" id="GO:0005886">
    <property type="term" value="C:plasma membrane"/>
    <property type="evidence" value="ECO:0007669"/>
    <property type="project" value="UniProtKB-SubCell"/>
</dbReference>
<keyword evidence="3" id="KW-1003">Cell membrane</keyword>
<dbReference type="PANTHER" id="PTHR35011:SF10">
    <property type="entry name" value="TRAP TRANSPORTER SMALL PERMEASE PROTEIN"/>
    <property type="match status" value="1"/>
</dbReference>
<evidence type="ECO:0000256" key="1">
    <source>
        <dbReference type="ARBA" id="ARBA00004429"/>
    </source>
</evidence>